<protein>
    <submittedName>
        <fullName evidence="2">Uncharacterized protein</fullName>
    </submittedName>
</protein>
<evidence type="ECO:0000313" key="3">
    <source>
        <dbReference type="Proteomes" id="UP000501690"/>
    </source>
</evidence>
<feature type="compositionally biased region" description="Low complexity" evidence="1">
    <location>
        <begin position="1"/>
        <end position="26"/>
    </location>
</feature>
<evidence type="ECO:0000313" key="2">
    <source>
        <dbReference type="EMBL" id="QCE11686.1"/>
    </source>
</evidence>
<organism evidence="2 3">
    <name type="scientific">Vigna unguiculata</name>
    <name type="common">Cowpea</name>
    <dbReference type="NCBI Taxonomy" id="3917"/>
    <lineage>
        <taxon>Eukaryota</taxon>
        <taxon>Viridiplantae</taxon>
        <taxon>Streptophyta</taxon>
        <taxon>Embryophyta</taxon>
        <taxon>Tracheophyta</taxon>
        <taxon>Spermatophyta</taxon>
        <taxon>Magnoliopsida</taxon>
        <taxon>eudicotyledons</taxon>
        <taxon>Gunneridae</taxon>
        <taxon>Pentapetalae</taxon>
        <taxon>rosids</taxon>
        <taxon>fabids</taxon>
        <taxon>Fabales</taxon>
        <taxon>Fabaceae</taxon>
        <taxon>Papilionoideae</taxon>
        <taxon>50 kb inversion clade</taxon>
        <taxon>NPAAA clade</taxon>
        <taxon>indigoferoid/millettioid clade</taxon>
        <taxon>Phaseoleae</taxon>
        <taxon>Vigna</taxon>
    </lineage>
</organism>
<feature type="compositionally biased region" description="Polar residues" evidence="1">
    <location>
        <begin position="52"/>
        <end position="66"/>
    </location>
</feature>
<dbReference type="EMBL" id="CP039354">
    <property type="protein sequence ID" value="QCE11686.1"/>
    <property type="molecule type" value="Genomic_DNA"/>
</dbReference>
<evidence type="ECO:0000256" key="1">
    <source>
        <dbReference type="SAM" id="MobiDB-lite"/>
    </source>
</evidence>
<accession>A0A4D6ND73</accession>
<name>A0A4D6ND73_VIGUN</name>
<dbReference type="AlphaFoldDB" id="A0A4D6ND73"/>
<reference evidence="2 3" key="1">
    <citation type="submission" date="2019-04" db="EMBL/GenBank/DDBJ databases">
        <title>An improved genome assembly and genetic linkage map for asparagus bean, Vigna unguiculata ssp. sesquipedialis.</title>
        <authorList>
            <person name="Xia Q."/>
            <person name="Zhang R."/>
            <person name="Dong Y."/>
        </authorList>
    </citation>
    <scope>NUCLEOTIDE SEQUENCE [LARGE SCALE GENOMIC DNA]</scope>
    <source>
        <tissue evidence="2">Leaf</tissue>
    </source>
</reference>
<dbReference type="Proteomes" id="UP000501690">
    <property type="component" value="Linkage Group LG10"/>
</dbReference>
<keyword evidence="3" id="KW-1185">Reference proteome</keyword>
<gene>
    <name evidence="2" type="ORF">DEO72_LG10g2922</name>
</gene>
<sequence length="66" mass="6932">MHTTGSAASNTARTSNQSSTNRTRSTPRVAAAINQGERAPTTIRRRRMGTQVLGSQASTGTSAQPM</sequence>
<proteinExistence type="predicted"/>
<feature type="region of interest" description="Disordered" evidence="1">
    <location>
        <begin position="1"/>
        <end position="66"/>
    </location>
</feature>